<evidence type="ECO:0000313" key="5">
    <source>
        <dbReference type="EMBL" id="MTS52386.1"/>
    </source>
</evidence>
<protein>
    <submittedName>
        <fullName evidence="3">Polysaccharide deacetylase family protein</fullName>
    </submittedName>
</protein>
<dbReference type="PANTHER" id="PTHR34216">
    <property type="match status" value="1"/>
</dbReference>
<dbReference type="EMBL" id="WMZR01000017">
    <property type="protein sequence ID" value="MTS52386.1"/>
    <property type="molecule type" value="Genomic_DNA"/>
</dbReference>
<dbReference type="PROSITE" id="PS51677">
    <property type="entry name" value="NODB"/>
    <property type="match status" value="1"/>
</dbReference>
<organism evidence="3 6">
    <name type="scientific">Ruthenibacterium lactatiformans</name>
    <dbReference type="NCBI Taxonomy" id="1550024"/>
    <lineage>
        <taxon>Bacteria</taxon>
        <taxon>Bacillati</taxon>
        <taxon>Bacillota</taxon>
        <taxon>Clostridia</taxon>
        <taxon>Eubacteriales</taxon>
        <taxon>Oscillospiraceae</taxon>
        <taxon>Ruthenibacterium</taxon>
    </lineage>
</organism>
<dbReference type="InterPro" id="IPR051398">
    <property type="entry name" value="Polysacch_Deacetylase"/>
</dbReference>
<feature type="domain" description="NodB homology" evidence="2">
    <location>
        <begin position="16"/>
        <end position="287"/>
    </location>
</feature>
<dbReference type="Pfam" id="PF01522">
    <property type="entry name" value="Polysacc_deac_1"/>
    <property type="match status" value="1"/>
</dbReference>
<dbReference type="CDD" id="cd10967">
    <property type="entry name" value="CE4_GLA_like_6s"/>
    <property type="match status" value="1"/>
</dbReference>
<evidence type="ECO:0000313" key="6">
    <source>
        <dbReference type="Proteomes" id="UP000431913"/>
    </source>
</evidence>
<evidence type="ECO:0000313" key="7">
    <source>
        <dbReference type="Proteomes" id="UP000449193"/>
    </source>
</evidence>
<reference evidence="7 8" key="1">
    <citation type="journal article" date="2019" name="Nat. Med.">
        <title>A library of human gut bacterial isolates paired with longitudinal multiomics data enables mechanistic microbiome research.</title>
        <authorList>
            <person name="Poyet M."/>
            <person name="Groussin M."/>
            <person name="Gibbons S.M."/>
            <person name="Avila-Pacheco J."/>
            <person name="Jiang X."/>
            <person name="Kearney S.M."/>
            <person name="Perrotta A.R."/>
            <person name="Berdy B."/>
            <person name="Zhao S."/>
            <person name="Lieberman T.D."/>
            <person name="Swanson P.K."/>
            <person name="Smith M."/>
            <person name="Roesemann S."/>
            <person name="Alexander J.E."/>
            <person name="Rich S.A."/>
            <person name="Livny J."/>
            <person name="Vlamakis H."/>
            <person name="Clish C."/>
            <person name="Bullock K."/>
            <person name="Deik A."/>
            <person name="Scott J."/>
            <person name="Pierce K.A."/>
            <person name="Xavier R.J."/>
            <person name="Alm E.J."/>
        </authorList>
    </citation>
    <scope>NUCLEOTIDE SEQUENCE [LARGE SCALE GENOMIC DNA]</scope>
    <source>
        <strain evidence="4 8">BIOML-A4</strain>
        <strain evidence="5 7">BIOML-A7</strain>
    </source>
</reference>
<dbReference type="InterPro" id="IPR011330">
    <property type="entry name" value="Glyco_hydro/deAcase_b/a-brl"/>
</dbReference>
<dbReference type="Proteomes" id="UP000449193">
    <property type="component" value="Unassembled WGS sequence"/>
</dbReference>
<dbReference type="InterPro" id="IPR002509">
    <property type="entry name" value="NODB_dom"/>
</dbReference>
<dbReference type="Proteomes" id="UP000472755">
    <property type="component" value="Unassembled WGS sequence"/>
</dbReference>
<evidence type="ECO:0000313" key="4">
    <source>
        <dbReference type="EMBL" id="MTS26617.1"/>
    </source>
</evidence>
<name>A0A6I3R1V0_9FIRM</name>
<keyword evidence="1" id="KW-0732">Signal</keyword>
<dbReference type="EMBL" id="VUNJ01000016">
    <property type="protein sequence ID" value="MST92918.1"/>
    <property type="molecule type" value="Genomic_DNA"/>
</dbReference>
<dbReference type="Proteomes" id="UP000431913">
    <property type="component" value="Unassembled WGS sequence"/>
</dbReference>
<reference evidence="3 6" key="2">
    <citation type="submission" date="2019-08" db="EMBL/GenBank/DDBJ databases">
        <title>In-depth cultivation of the pig gut microbiome towards novel bacterial diversity and tailored functional studies.</title>
        <authorList>
            <person name="Wylensek D."/>
            <person name="Hitch T.C.A."/>
            <person name="Clavel T."/>
        </authorList>
    </citation>
    <scope>NUCLEOTIDE SEQUENCE [LARGE SCALE GENOMIC DNA]</scope>
    <source>
        <strain evidence="3 6">WCA3-601-WT-6J</strain>
    </source>
</reference>
<comment type="caution">
    <text evidence="3">The sequence shown here is derived from an EMBL/GenBank/DDBJ whole genome shotgun (WGS) entry which is preliminary data.</text>
</comment>
<evidence type="ECO:0000313" key="3">
    <source>
        <dbReference type="EMBL" id="MST92918.1"/>
    </source>
</evidence>
<dbReference type="EMBL" id="WMZU01000005">
    <property type="protein sequence ID" value="MTS26617.1"/>
    <property type="molecule type" value="Genomic_DNA"/>
</dbReference>
<evidence type="ECO:0000256" key="1">
    <source>
        <dbReference type="ARBA" id="ARBA00022729"/>
    </source>
</evidence>
<dbReference type="SUPFAM" id="SSF88713">
    <property type="entry name" value="Glycoside hydrolase/deacetylase"/>
    <property type="match status" value="1"/>
</dbReference>
<evidence type="ECO:0000313" key="8">
    <source>
        <dbReference type="Proteomes" id="UP000472755"/>
    </source>
</evidence>
<evidence type="ECO:0000259" key="2">
    <source>
        <dbReference type="PROSITE" id="PS51677"/>
    </source>
</evidence>
<gene>
    <name evidence="3" type="ORF">FYJ76_13430</name>
    <name evidence="5" type="ORF">GMD52_12675</name>
    <name evidence="4" type="ORF">GMD59_04860</name>
</gene>
<sequence>MGKRFDTLVFPGGKGKACTFSYDDGVVQDRRLAELLRRYGMKCTFNLNSALLGQHAEGAAPGKRTVDISKVSPEELETVYAGHEIAGHGLFHSALNSVGTPLASYEITEDKRRLEALSGKPLRMFAYPFGVYDNDVIEILKQAGYQGARTIRSTHAYSIPENFWEWNPTCHHGDPELMTLAQKFLEGPPFLPSLFYVWGHAYEFDGDDNWSVIEELAAFLARHSDKIWFATNGEFVEYVMAYKRLEYSVDGSVIYNPSAIDVTIRAAVEQTELLGAGTFTKVAPTAL</sequence>
<accession>A0A6I3R1V0</accession>
<dbReference type="AlphaFoldDB" id="A0A6I3R1V0"/>
<dbReference type="RefSeq" id="WP_009322920.1">
    <property type="nucleotide sequence ID" value="NZ_CATXDA010000002.1"/>
</dbReference>
<proteinExistence type="predicted"/>
<dbReference type="PANTHER" id="PTHR34216:SF11">
    <property type="entry name" value="CHITOOLIGOSACCHARIDE DEACETYLASE"/>
    <property type="match status" value="1"/>
</dbReference>
<dbReference type="GO" id="GO:0005975">
    <property type="term" value="P:carbohydrate metabolic process"/>
    <property type="evidence" value="ECO:0007669"/>
    <property type="project" value="InterPro"/>
</dbReference>
<dbReference type="GO" id="GO:0016810">
    <property type="term" value="F:hydrolase activity, acting on carbon-nitrogen (but not peptide) bonds"/>
    <property type="evidence" value="ECO:0007669"/>
    <property type="project" value="InterPro"/>
</dbReference>
<dbReference type="Gene3D" id="3.20.20.370">
    <property type="entry name" value="Glycoside hydrolase/deacetylase"/>
    <property type="match status" value="1"/>
</dbReference>